<evidence type="ECO:0000313" key="2">
    <source>
        <dbReference type="Proteomes" id="UP000824120"/>
    </source>
</evidence>
<gene>
    <name evidence="1" type="ORF">H5410_051042</name>
</gene>
<proteinExistence type="predicted"/>
<evidence type="ECO:0000313" key="1">
    <source>
        <dbReference type="EMBL" id="KAG5580415.1"/>
    </source>
</evidence>
<organism evidence="1 2">
    <name type="scientific">Solanum commersonii</name>
    <name type="common">Commerson's wild potato</name>
    <name type="synonym">Commerson's nightshade</name>
    <dbReference type="NCBI Taxonomy" id="4109"/>
    <lineage>
        <taxon>Eukaryota</taxon>
        <taxon>Viridiplantae</taxon>
        <taxon>Streptophyta</taxon>
        <taxon>Embryophyta</taxon>
        <taxon>Tracheophyta</taxon>
        <taxon>Spermatophyta</taxon>
        <taxon>Magnoliopsida</taxon>
        <taxon>eudicotyledons</taxon>
        <taxon>Gunneridae</taxon>
        <taxon>Pentapetalae</taxon>
        <taxon>asterids</taxon>
        <taxon>lamiids</taxon>
        <taxon>Solanales</taxon>
        <taxon>Solanaceae</taxon>
        <taxon>Solanoideae</taxon>
        <taxon>Solaneae</taxon>
        <taxon>Solanum</taxon>
    </lineage>
</organism>
<keyword evidence="2" id="KW-1185">Reference proteome</keyword>
<dbReference type="EMBL" id="JACXVP010000010">
    <property type="protein sequence ID" value="KAG5580415.1"/>
    <property type="molecule type" value="Genomic_DNA"/>
</dbReference>
<sequence length="95" mass="10770">MHSASNRMALTWPKVPMCRALMKKINTVIKRSSRRVAELFCEVVLYRPMIQKKKMLKAKALKISMLGHLASWVELAEPLSGFPNVPISTLISSFI</sequence>
<reference evidence="1 2" key="1">
    <citation type="submission" date="2020-09" db="EMBL/GenBank/DDBJ databases">
        <title>De no assembly of potato wild relative species, Solanum commersonii.</title>
        <authorList>
            <person name="Cho K."/>
        </authorList>
    </citation>
    <scope>NUCLEOTIDE SEQUENCE [LARGE SCALE GENOMIC DNA]</scope>
    <source>
        <strain evidence="1">LZ3.2</strain>
        <tissue evidence="1">Leaf</tissue>
    </source>
</reference>
<comment type="caution">
    <text evidence="1">The sequence shown here is derived from an EMBL/GenBank/DDBJ whole genome shotgun (WGS) entry which is preliminary data.</text>
</comment>
<protein>
    <submittedName>
        <fullName evidence="1">Uncharacterized protein</fullName>
    </submittedName>
</protein>
<dbReference type="Proteomes" id="UP000824120">
    <property type="component" value="Chromosome 10"/>
</dbReference>
<dbReference type="AlphaFoldDB" id="A0A9J5WYG9"/>
<accession>A0A9J5WYG9</accession>
<name>A0A9J5WYG9_SOLCO</name>